<evidence type="ECO:0000256" key="5">
    <source>
        <dbReference type="ARBA" id="ARBA00022741"/>
    </source>
</evidence>
<dbReference type="Gene3D" id="2.160.10.10">
    <property type="entry name" value="Hexapeptide repeat proteins"/>
    <property type="match status" value="1"/>
</dbReference>
<dbReference type="InterPro" id="IPR023049">
    <property type="entry name" value="GlgC_bac"/>
</dbReference>
<feature type="domain" description="Nucleotidyl transferase" evidence="10">
    <location>
        <begin position="6"/>
        <end position="259"/>
    </location>
</feature>
<evidence type="ECO:0000256" key="6">
    <source>
        <dbReference type="ARBA" id="ARBA00022840"/>
    </source>
</evidence>
<dbReference type="GO" id="GO:0005524">
    <property type="term" value="F:ATP binding"/>
    <property type="evidence" value="ECO:0007669"/>
    <property type="project" value="UniProtKB-KW"/>
</dbReference>
<dbReference type="AlphaFoldDB" id="A0A7C1FQN8"/>
<feature type="binding site" evidence="9">
    <location>
        <position position="164"/>
    </location>
    <ligand>
        <name>alpha-D-glucose 1-phosphate</name>
        <dbReference type="ChEBI" id="CHEBI:58601"/>
    </ligand>
</feature>
<dbReference type="Pfam" id="PF24894">
    <property type="entry name" value="Hexapep_GlmU"/>
    <property type="match status" value="1"/>
</dbReference>
<keyword evidence="4 9" id="KW-0548">Nucleotidyltransferase</keyword>
<feature type="site" description="Could play a key role in the communication between the regulatory and the substrate sites" evidence="9">
    <location>
        <position position="98"/>
    </location>
</feature>
<dbReference type="CDD" id="cd04651">
    <property type="entry name" value="LbH_G1P_AT_C"/>
    <property type="match status" value="1"/>
</dbReference>
<feature type="site" description="Could play a key role in the communication between the regulatory and the substrate sites" evidence="9">
    <location>
        <position position="58"/>
    </location>
</feature>
<dbReference type="HAMAP" id="MF_00624">
    <property type="entry name" value="GlgC"/>
    <property type="match status" value="1"/>
</dbReference>
<evidence type="ECO:0000256" key="1">
    <source>
        <dbReference type="ARBA" id="ARBA00010443"/>
    </source>
</evidence>
<feature type="binding site" evidence="9">
    <location>
        <position position="99"/>
    </location>
    <ligand>
        <name>alpha-D-glucose 1-phosphate</name>
        <dbReference type="ChEBI" id="CHEBI:58601"/>
    </ligand>
</feature>
<dbReference type="EMBL" id="DSJL01000011">
    <property type="protein sequence ID" value="HEF65788.1"/>
    <property type="molecule type" value="Genomic_DNA"/>
</dbReference>
<dbReference type="PROSITE" id="PS00809">
    <property type="entry name" value="ADP_GLC_PYROPHOSPH_2"/>
    <property type="match status" value="1"/>
</dbReference>
<comment type="caution">
    <text evidence="12">The sequence shown here is derived from an EMBL/GenBank/DDBJ whole genome shotgun (WGS) entry which is preliminary data.</text>
</comment>
<evidence type="ECO:0000256" key="7">
    <source>
        <dbReference type="ARBA" id="ARBA00023056"/>
    </source>
</evidence>
<comment type="catalytic activity">
    <reaction evidence="9">
        <text>alpha-D-glucose 1-phosphate + ATP + H(+) = ADP-alpha-D-glucose + diphosphate</text>
        <dbReference type="Rhea" id="RHEA:12120"/>
        <dbReference type="ChEBI" id="CHEBI:15378"/>
        <dbReference type="ChEBI" id="CHEBI:30616"/>
        <dbReference type="ChEBI" id="CHEBI:33019"/>
        <dbReference type="ChEBI" id="CHEBI:57498"/>
        <dbReference type="ChEBI" id="CHEBI:58601"/>
        <dbReference type="EC" id="2.7.7.27"/>
    </reaction>
</comment>
<dbReference type="PANTHER" id="PTHR43523:SF2">
    <property type="entry name" value="GLUCOSE-1-PHOSPHATE ADENYLYLTRANSFERASE"/>
    <property type="match status" value="1"/>
</dbReference>
<dbReference type="InterPro" id="IPR011004">
    <property type="entry name" value="Trimer_LpxA-like_sf"/>
</dbReference>
<gene>
    <name evidence="9" type="primary">glgC</name>
    <name evidence="12" type="ORF">ENP47_09355</name>
</gene>
<keyword evidence="5 9" id="KW-0547">Nucleotide-binding</keyword>
<accession>A0A7C1FQN8</accession>
<dbReference type="InterPro" id="IPR005836">
    <property type="entry name" value="ADP_Glu_pyroP_CS"/>
</dbReference>
<evidence type="ECO:0000259" key="11">
    <source>
        <dbReference type="Pfam" id="PF24894"/>
    </source>
</evidence>
<dbReference type="NCBIfam" id="TIGR02091">
    <property type="entry name" value="glgC"/>
    <property type="match status" value="1"/>
</dbReference>
<keyword evidence="8 9" id="KW-0119">Carbohydrate metabolism</keyword>
<comment type="subunit">
    <text evidence="9">Homotetramer.</text>
</comment>
<dbReference type="SUPFAM" id="SSF51161">
    <property type="entry name" value="Trimeric LpxA-like enzymes"/>
    <property type="match status" value="1"/>
</dbReference>
<keyword evidence="2 9" id="KW-0321">Glycogen metabolism</keyword>
<evidence type="ECO:0000256" key="2">
    <source>
        <dbReference type="ARBA" id="ARBA00022600"/>
    </source>
</evidence>
<dbReference type="NCBIfam" id="NF003670">
    <property type="entry name" value="PRK05293.1"/>
    <property type="match status" value="1"/>
</dbReference>
<evidence type="ECO:0000256" key="9">
    <source>
        <dbReference type="HAMAP-Rule" id="MF_00624"/>
    </source>
</evidence>
<evidence type="ECO:0000313" key="12">
    <source>
        <dbReference type="EMBL" id="HEF65788.1"/>
    </source>
</evidence>
<dbReference type="InterPro" id="IPR029044">
    <property type="entry name" value="Nucleotide-diphossugar_trans"/>
</dbReference>
<keyword evidence="6 9" id="KW-0067">ATP-binding</keyword>
<dbReference type="InterPro" id="IPR056818">
    <property type="entry name" value="GlmU/GlgC-like_hexapep"/>
</dbReference>
<feature type="domain" description="Glucose-1-phosphate adenylyltransferase/Bifunctional protein GlmU-like C-terminal hexapeptide" evidence="11">
    <location>
        <begin position="281"/>
        <end position="381"/>
    </location>
</feature>
<dbReference type="InterPro" id="IPR005835">
    <property type="entry name" value="NTP_transferase_dom"/>
</dbReference>
<dbReference type="Pfam" id="PF00483">
    <property type="entry name" value="NTP_transferase"/>
    <property type="match status" value="1"/>
</dbReference>
<evidence type="ECO:0000256" key="3">
    <source>
        <dbReference type="ARBA" id="ARBA00022679"/>
    </source>
</evidence>
<reference evidence="12" key="1">
    <citation type="journal article" date="2020" name="mSystems">
        <title>Genome- and Community-Level Interaction Insights into Carbon Utilization and Element Cycling Functions of Hydrothermarchaeota in Hydrothermal Sediment.</title>
        <authorList>
            <person name="Zhou Z."/>
            <person name="Liu Y."/>
            <person name="Xu W."/>
            <person name="Pan J."/>
            <person name="Luo Z.H."/>
            <person name="Li M."/>
        </authorList>
    </citation>
    <scope>NUCLEOTIDE SEQUENCE [LARGE SCALE GENOMIC DNA]</scope>
    <source>
        <strain evidence="12">SpSt-222</strain>
    </source>
</reference>
<evidence type="ECO:0000256" key="8">
    <source>
        <dbReference type="ARBA" id="ARBA00023277"/>
    </source>
</evidence>
<dbReference type="CDD" id="cd02508">
    <property type="entry name" value="ADP_Glucose_PP"/>
    <property type="match status" value="1"/>
</dbReference>
<evidence type="ECO:0000256" key="4">
    <source>
        <dbReference type="ARBA" id="ARBA00022695"/>
    </source>
</evidence>
<comment type="function">
    <text evidence="9">Involved in the biosynthesis of ADP-glucose, a building block required for the elongation reactions to produce glycogen. Catalyzes the reaction between ATP and alpha-D-glucose 1-phosphate (G1P) to produce pyrophosphate and ADP-Glc.</text>
</comment>
<keyword evidence="3 9" id="KW-0808">Transferase</keyword>
<keyword evidence="7 9" id="KW-0320">Glycogen biosynthesis</keyword>
<dbReference type="SUPFAM" id="SSF53448">
    <property type="entry name" value="Nucleotide-diphospho-sugar transferases"/>
    <property type="match status" value="1"/>
</dbReference>
<name>A0A7C1FQN8_THERO</name>
<protein>
    <recommendedName>
        <fullName evidence="9">Glucose-1-phosphate adenylyltransferase</fullName>
        <ecNumber evidence="9">2.7.7.27</ecNumber>
    </recommendedName>
    <alternativeName>
        <fullName evidence="9">ADP-glucose pyrophosphorylase</fullName>
        <shortName evidence="9">ADPGlc PPase</shortName>
    </alternativeName>
    <alternativeName>
        <fullName evidence="9">ADP-glucose synthase</fullName>
    </alternativeName>
</protein>
<organism evidence="12">
    <name type="scientific">Thermomicrobium roseum</name>
    <dbReference type="NCBI Taxonomy" id="500"/>
    <lineage>
        <taxon>Bacteria</taxon>
        <taxon>Pseudomonadati</taxon>
        <taxon>Thermomicrobiota</taxon>
        <taxon>Thermomicrobia</taxon>
        <taxon>Thermomicrobiales</taxon>
        <taxon>Thermomicrobiaceae</taxon>
        <taxon>Thermomicrobium</taxon>
    </lineage>
</organism>
<proteinExistence type="inferred from homology"/>
<sequence length="428" mass="47880">MSDVAVMILAGGQGERLSILSRQRAKPAVPFGGKYRIIDFALSNCVNSGLYDVAVLTQYRPHSLNEHIGHGRPWDLDRERSGGVVILQPYLGRSTSGWYRGTADAVYHNLFYITRRPYRDVLILAGDHVYAMDYRPMIACHRERAADVTIAVQPVDWREASRFGVVIVNDEGWVIDFEEKPERPRSNLASMGIYLFRRDLLLDLFTREHPDAPEFIDFGRDVIPYLIRTAKVATYRFEGYWQDVGTVQSYWEANMALLEDKPKLNLYDPNWRIHTRSEERPPAKILEGATVVRSLISHGCIIDRATVIRSVLSPGVIVQPGAVVRDSIVMTDSVIGPGAVVDRCIIDKNVRIGANAYLGWGEDETPNWLEPTRLNTGITLVGRNAVVPEGVRVGRNVLISPDTKESDFPGLVIPSGETVSPVATVVWS</sequence>
<dbReference type="UniPathway" id="UPA00164"/>
<dbReference type="GO" id="GO:0005978">
    <property type="term" value="P:glycogen biosynthetic process"/>
    <property type="evidence" value="ECO:0007669"/>
    <property type="project" value="UniProtKB-UniRule"/>
</dbReference>
<dbReference type="GO" id="GO:0008878">
    <property type="term" value="F:glucose-1-phosphate adenylyltransferase activity"/>
    <property type="evidence" value="ECO:0007669"/>
    <property type="project" value="UniProtKB-UniRule"/>
</dbReference>
<comment type="similarity">
    <text evidence="1 9">Belongs to the bacterial/plant glucose-1-phosphate adenylyltransferase family.</text>
</comment>
<feature type="binding site" evidence="9">
    <location>
        <position position="190"/>
    </location>
    <ligand>
        <name>alpha-D-glucose 1-phosphate</name>
        <dbReference type="ChEBI" id="CHEBI:58601"/>
    </ligand>
</feature>
<comment type="pathway">
    <text evidence="9">Glycan biosynthesis; glycogen biosynthesis.</text>
</comment>
<dbReference type="Gene3D" id="3.90.550.10">
    <property type="entry name" value="Spore Coat Polysaccharide Biosynthesis Protein SpsA, Chain A"/>
    <property type="match status" value="1"/>
</dbReference>
<dbReference type="EC" id="2.7.7.27" evidence="9"/>
<dbReference type="PANTHER" id="PTHR43523">
    <property type="entry name" value="GLUCOSE-1-PHOSPHATE ADENYLYLTRANSFERASE-RELATED"/>
    <property type="match status" value="1"/>
</dbReference>
<evidence type="ECO:0000259" key="10">
    <source>
        <dbReference type="Pfam" id="PF00483"/>
    </source>
</evidence>
<dbReference type="InterPro" id="IPR011831">
    <property type="entry name" value="ADP-Glc_PPase"/>
</dbReference>
<feature type="binding site" evidence="9">
    <location>
        <begin position="179"/>
        <end position="180"/>
    </location>
    <ligand>
        <name>alpha-D-glucose 1-phosphate</name>
        <dbReference type="ChEBI" id="CHEBI:58601"/>
    </ligand>
</feature>